<evidence type="ECO:0000256" key="2">
    <source>
        <dbReference type="ARBA" id="ARBA00022475"/>
    </source>
</evidence>
<reference evidence="8 9" key="1">
    <citation type="submission" date="2016-10" db="EMBL/GenBank/DDBJ databases">
        <authorList>
            <person name="de Groot N.N."/>
        </authorList>
    </citation>
    <scope>NUCLEOTIDE SEQUENCE [LARGE SCALE GENOMIC DNA]</scope>
    <source>
        <strain evidence="8 9">DSM 9179</strain>
    </source>
</reference>
<keyword evidence="6" id="KW-0472">Membrane</keyword>
<keyword evidence="2" id="KW-1003">Cell membrane</keyword>
<dbReference type="SUPFAM" id="SSF52540">
    <property type="entry name" value="P-loop containing nucleoside triphosphate hydrolases"/>
    <property type="match status" value="1"/>
</dbReference>
<dbReference type="GO" id="GO:0005524">
    <property type="term" value="F:ATP binding"/>
    <property type="evidence" value="ECO:0007669"/>
    <property type="project" value="UniProtKB-KW"/>
</dbReference>
<evidence type="ECO:0000256" key="3">
    <source>
        <dbReference type="ARBA" id="ARBA00022741"/>
    </source>
</evidence>
<evidence type="ECO:0000256" key="6">
    <source>
        <dbReference type="ARBA" id="ARBA00023136"/>
    </source>
</evidence>
<evidence type="ECO:0000313" key="8">
    <source>
        <dbReference type="EMBL" id="SEW03627.1"/>
    </source>
</evidence>
<dbReference type="SUPFAM" id="SSF50331">
    <property type="entry name" value="MOP-like"/>
    <property type="match status" value="1"/>
</dbReference>
<keyword evidence="4 8" id="KW-0067">ATP-binding</keyword>
<dbReference type="Gene3D" id="3.40.50.300">
    <property type="entry name" value="P-loop containing nucleotide triphosphate hydrolases"/>
    <property type="match status" value="1"/>
</dbReference>
<dbReference type="EMBL" id="FOJI01000003">
    <property type="protein sequence ID" value="SEW03627.1"/>
    <property type="molecule type" value="Genomic_DNA"/>
</dbReference>
<gene>
    <name evidence="8" type="ORF">SAMN05421659_103290</name>
</gene>
<accession>A0A1I0NQC8</accession>
<dbReference type="PROSITE" id="PS50893">
    <property type="entry name" value="ABC_TRANSPORTER_2"/>
    <property type="match status" value="1"/>
</dbReference>
<dbReference type="GO" id="GO:0008643">
    <property type="term" value="P:carbohydrate transport"/>
    <property type="evidence" value="ECO:0007669"/>
    <property type="project" value="InterPro"/>
</dbReference>
<name>A0A1I0NQC8_9FIRM</name>
<dbReference type="PANTHER" id="PTHR43875:SF15">
    <property type="entry name" value="TREHALOSE IMPORT ATP-BINDING PROTEIN SUGC"/>
    <property type="match status" value="1"/>
</dbReference>
<dbReference type="InterPro" id="IPR027417">
    <property type="entry name" value="P-loop_NTPase"/>
</dbReference>
<dbReference type="InterPro" id="IPR003439">
    <property type="entry name" value="ABC_transporter-like_ATP-bd"/>
</dbReference>
<dbReference type="STRING" id="99656.SAMN05421659_103290"/>
<dbReference type="GO" id="GO:0055052">
    <property type="term" value="C:ATP-binding cassette (ABC) transporter complex, substrate-binding subunit-containing"/>
    <property type="evidence" value="ECO:0007669"/>
    <property type="project" value="TreeGrafter"/>
</dbReference>
<dbReference type="PANTHER" id="PTHR43875">
    <property type="entry name" value="MALTODEXTRIN IMPORT ATP-BINDING PROTEIN MSMX"/>
    <property type="match status" value="1"/>
</dbReference>
<keyword evidence="3" id="KW-0547">Nucleotide-binding</keyword>
<dbReference type="InterPro" id="IPR008995">
    <property type="entry name" value="Mo/tungstate-bd_C_term_dom"/>
</dbReference>
<dbReference type="Proteomes" id="UP000199701">
    <property type="component" value="Unassembled WGS sequence"/>
</dbReference>
<organism evidence="8 9">
    <name type="scientific">[Clostridium] fimetarium</name>
    <dbReference type="NCBI Taxonomy" id="99656"/>
    <lineage>
        <taxon>Bacteria</taxon>
        <taxon>Bacillati</taxon>
        <taxon>Bacillota</taxon>
        <taxon>Clostridia</taxon>
        <taxon>Lachnospirales</taxon>
        <taxon>Lachnospiraceae</taxon>
    </lineage>
</organism>
<evidence type="ECO:0000256" key="5">
    <source>
        <dbReference type="ARBA" id="ARBA00022967"/>
    </source>
</evidence>
<dbReference type="InterPro" id="IPR015855">
    <property type="entry name" value="ABC_transpr_MalK-like"/>
</dbReference>
<dbReference type="GO" id="GO:0140359">
    <property type="term" value="F:ABC-type transporter activity"/>
    <property type="evidence" value="ECO:0007669"/>
    <property type="project" value="InterPro"/>
</dbReference>
<dbReference type="RefSeq" id="WP_242940971.1">
    <property type="nucleotide sequence ID" value="NZ_FOJI01000003.1"/>
</dbReference>
<proteinExistence type="predicted"/>
<dbReference type="GO" id="GO:0016887">
    <property type="term" value="F:ATP hydrolysis activity"/>
    <property type="evidence" value="ECO:0007669"/>
    <property type="project" value="InterPro"/>
</dbReference>
<dbReference type="PROSITE" id="PS00211">
    <property type="entry name" value="ABC_TRANSPORTER_1"/>
    <property type="match status" value="1"/>
</dbReference>
<dbReference type="AlphaFoldDB" id="A0A1I0NQC8"/>
<keyword evidence="5" id="KW-1278">Translocase</keyword>
<sequence length="346" mass="39839">MIPKIELKQIKKCYESNQPVIDHLSLNIQDRSFTVLLGPSGCGKSTILRMIAGLEQETEGSIYIDGKDMKKVEPGARNIAMVFQNYALYPNMTVRENIEFGLINMKVPKKSRSERIQKVCEIVGLSEYIHRKPAKLSGGQRQRVALARAMVKNPSVFLMDEPLSNLDAKLRNQIRTDLIELHRKLNATFVYVTHDQTEAMSMATDIILLKDGQIMQQSTPMEIYHNPQNIFTSKFIGNPPMNIMQLDFVLPEGLVIPENAKYIGFRPENTEFTDDVQENQQYLSFKGEIILHEMLGNEILYRIQLEKESINAKTYSSKMMEYSQVTVMVSYEKLYYFDANENRIYI</sequence>
<dbReference type="InterPro" id="IPR017871">
    <property type="entry name" value="ABC_transporter-like_CS"/>
</dbReference>
<dbReference type="FunFam" id="3.40.50.300:FF:000042">
    <property type="entry name" value="Maltose/maltodextrin ABC transporter, ATP-binding protein"/>
    <property type="match status" value="1"/>
</dbReference>
<dbReference type="Pfam" id="PF00005">
    <property type="entry name" value="ABC_tran"/>
    <property type="match status" value="1"/>
</dbReference>
<dbReference type="InterPro" id="IPR003593">
    <property type="entry name" value="AAA+_ATPase"/>
</dbReference>
<dbReference type="InterPro" id="IPR047641">
    <property type="entry name" value="ABC_transpr_MalK/UgpC-like"/>
</dbReference>
<dbReference type="CDD" id="cd03301">
    <property type="entry name" value="ABC_MalK_N"/>
    <property type="match status" value="1"/>
</dbReference>
<keyword evidence="9" id="KW-1185">Reference proteome</keyword>
<keyword evidence="1" id="KW-0813">Transport</keyword>
<feature type="domain" description="ABC transporter" evidence="7">
    <location>
        <begin position="5"/>
        <end position="236"/>
    </location>
</feature>
<evidence type="ECO:0000256" key="4">
    <source>
        <dbReference type="ARBA" id="ARBA00022840"/>
    </source>
</evidence>
<evidence type="ECO:0000313" key="9">
    <source>
        <dbReference type="Proteomes" id="UP000199701"/>
    </source>
</evidence>
<dbReference type="Gene3D" id="2.40.50.100">
    <property type="match status" value="1"/>
</dbReference>
<evidence type="ECO:0000256" key="1">
    <source>
        <dbReference type="ARBA" id="ARBA00022448"/>
    </source>
</evidence>
<evidence type="ECO:0000259" key="7">
    <source>
        <dbReference type="PROSITE" id="PS50893"/>
    </source>
</evidence>
<dbReference type="SMART" id="SM00382">
    <property type="entry name" value="AAA"/>
    <property type="match status" value="1"/>
</dbReference>
<protein>
    <submittedName>
        <fullName evidence="8">sn-glycerol 3-phosphate transport system ATP-binding protein</fullName>
    </submittedName>
</protein>